<sequence>MGAAQAQSASGHFRYGTARLAVQHAVAVAEEPTDLAEQRRTLVFLSAAPLDAQRIAAAFDPLDAVREQAPPGGFVRICITADGNECGLFYSPEGFNSGGYGELQLQRHQAAAVAGRWALAEGDFLGTPYDFDLRFDAPVVPAPGNALPAGGGAPGAAYSAWLAALAQGDVAALRRMGGEDARWRFPEDDPGTVKESLKSLRDGEPVQAVIARGRQHGDEVVLWVEGVDRDEIRRRGRVLMRRDASGWHRVESDLESVE</sequence>
<proteinExistence type="predicted"/>
<organism evidence="1 2">
    <name type="scientific">Lysobacter silvisoli</name>
    <dbReference type="NCBI Taxonomy" id="2293254"/>
    <lineage>
        <taxon>Bacteria</taxon>
        <taxon>Pseudomonadati</taxon>
        <taxon>Pseudomonadota</taxon>
        <taxon>Gammaproteobacteria</taxon>
        <taxon>Lysobacterales</taxon>
        <taxon>Lysobacteraceae</taxon>
        <taxon>Lysobacter</taxon>
    </lineage>
</organism>
<evidence type="ECO:0000313" key="2">
    <source>
        <dbReference type="Proteomes" id="UP000264492"/>
    </source>
</evidence>
<dbReference type="SUPFAM" id="SSF54427">
    <property type="entry name" value="NTF2-like"/>
    <property type="match status" value="1"/>
</dbReference>
<dbReference type="InterPro" id="IPR032710">
    <property type="entry name" value="NTF2-like_dom_sf"/>
</dbReference>
<accession>A0A371JXF9</accession>
<dbReference type="AlphaFoldDB" id="A0A371JXF9"/>
<keyword evidence="2" id="KW-1185">Reference proteome</keyword>
<reference evidence="1 2" key="1">
    <citation type="submission" date="2018-08" db="EMBL/GenBank/DDBJ databases">
        <title>Lysobacter sp. zong2l5, whole genome shotgun sequence.</title>
        <authorList>
            <person name="Zhang X."/>
            <person name="Feng G."/>
            <person name="Zhu H."/>
        </authorList>
    </citation>
    <scope>NUCLEOTIDE SEQUENCE [LARGE SCALE GENOMIC DNA]</scope>
    <source>
        <strain evidence="2">zong2l5</strain>
    </source>
</reference>
<evidence type="ECO:0000313" key="1">
    <source>
        <dbReference type="EMBL" id="RDZ26346.1"/>
    </source>
</evidence>
<gene>
    <name evidence="1" type="ORF">DX914_15175</name>
</gene>
<name>A0A371JXF9_9GAMM</name>
<dbReference type="Proteomes" id="UP000264492">
    <property type="component" value="Unassembled WGS sequence"/>
</dbReference>
<dbReference type="EMBL" id="QTSU01000003">
    <property type="protein sequence ID" value="RDZ26346.1"/>
    <property type="molecule type" value="Genomic_DNA"/>
</dbReference>
<comment type="caution">
    <text evidence="1">The sequence shown here is derived from an EMBL/GenBank/DDBJ whole genome shotgun (WGS) entry which is preliminary data.</text>
</comment>
<protein>
    <submittedName>
        <fullName evidence="1">Uncharacterized protein</fullName>
    </submittedName>
</protein>